<dbReference type="Proteomes" id="UP001348149">
    <property type="component" value="Unassembled WGS sequence"/>
</dbReference>
<organism evidence="2 3">
    <name type="scientific">Mesobacterium hydrothermale</name>
    <dbReference type="NCBI Taxonomy" id="3111907"/>
    <lineage>
        <taxon>Bacteria</taxon>
        <taxon>Pseudomonadati</taxon>
        <taxon>Pseudomonadota</taxon>
        <taxon>Alphaproteobacteria</taxon>
        <taxon>Rhodobacterales</taxon>
        <taxon>Roseobacteraceae</taxon>
        <taxon>Mesobacterium</taxon>
    </lineage>
</organism>
<proteinExistence type="predicted"/>
<sequence length="530" mass="55990">MDVQATLLYRTLRPVDFGALVACVNDWMGIEDMALAHSPAAGDTHILLTNPNYHAIISVVGAKVDAGVLNAALSAPILAAKSFDYSDALSAHKMHVSVTVGDGPMHVTPEIRAWMSRMGKHQESPSYPLDRKLAALNAIVQTLVAHDVPELVHWGQSDMIFTPDEVLEASDMLFPLPLVVRPEPIFANAANGLEQTGVRLEHSELFVGRTLVMEPSALPFPEAMGIAMWLMSQKVDGRLMLEHGAAMETPGFPTLYLRHEMPDAQDAQGRIVITQSQPHRYAVAPQYMAAPMAQPAPQMTAQPAAAPQPIAATDPAQGQQYYAPHHMQQPMVQQPYAQPQQPMFMHQPMVAQPQPMPQNVVPMQQPAPVAEAAPEQAAPAAEPTEAAEAPAPAPAQEAPAAGWRNAAKAPQGATLGAALKSATPAARGAAPTAASLKPSLQANVLSHHTVDVAAGLVQKAQAEEAQPKSSLLRGMHLRAVSGIVAVFLVVAAGVTMAPKFIGEGVELASTSASKPSSLSVNAGPKLPGQN</sequence>
<evidence type="ECO:0000313" key="3">
    <source>
        <dbReference type="Proteomes" id="UP001348149"/>
    </source>
</evidence>
<feature type="compositionally biased region" description="Low complexity" evidence="1">
    <location>
        <begin position="355"/>
        <end position="401"/>
    </location>
</feature>
<keyword evidence="3" id="KW-1185">Reference proteome</keyword>
<accession>A0ABU6HD65</accession>
<evidence type="ECO:0000256" key="1">
    <source>
        <dbReference type="SAM" id="MobiDB-lite"/>
    </source>
</evidence>
<reference evidence="2 3" key="1">
    <citation type="submission" date="2024-01" db="EMBL/GenBank/DDBJ databases">
        <title>Mesobacterium rodlantinim sp. nov., isolated from shallow sea hydrothermal systems off Kueishantao Island.</title>
        <authorList>
            <person name="Su Z."/>
            <person name="Tang K."/>
        </authorList>
    </citation>
    <scope>NUCLEOTIDE SEQUENCE [LARGE SCALE GENOMIC DNA]</scope>
    <source>
        <strain evidence="2 3">TK19101</strain>
    </source>
</reference>
<evidence type="ECO:0000313" key="2">
    <source>
        <dbReference type="EMBL" id="MEC3860067.1"/>
    </source>
</evidence>
<gene>
    <name evidence="2" type="ORF">VK792_02105</name>
</gene>
<comment type="caution">
    <text evidence="2">The sequence shown here is derived from an EMBL/GenBank/DDBJ whole genome shotgun (WGS) entry which is preliminary data.</text>
</comment>
<name>A0ABU6HD65_9RHOB</name>
<feature type="region of interest" description="Disordered" evidence="1">
    <location>
        <begin position="355"/>
        <end position="409"/>
    </location>
</feature>
<protein>
    <submittedName>
        <fullName evidence="2">Uncharacterized protein</fullName>
    </submittedName>
</protein>
<dbReference type="EMBL" id="JAYLLH010000002">
    <property type="protein sequence ID" value="MEC3860067.1"/>
    <property type="molecule type" value="Genomic_DNA"/>
</dbReference>
<dbReference type="RefSeq" id="WP_326295694.1">
    <property type="nucleotide sequence ID" value="NZ_JAYLLH010000002.1"/>
</dbReference>